<reference evidence="2" key="1">
    <citation type="journal article" date="2014" name="Front. Microbiol.">
        <title>High frequency of phylogenetically diverse reductive dehalogenase-homologous genes in deep subseafloor sedimentary metagenomes.</title>
        <authorList>
            <person name="Kawai M."/>
            <person name="Futagami T."/>
            <person name="Toyoda A."/>
            <person name="Takaki Y."/>
            <person name="Nishi S."/>
            <person name="Hori S."/>
            <person name="Arai W."/>
            <person name="Tsubouchi T."/>
            <person name="Morono Y."/>
            <person name="Uchiyama I."/>
            <person name="Ito T."/>
            <person name="Fujiyama A."/>
            <person name="Inagaki F."/>
            <person name="Takami H."/>
        </authorList>
    </citation>
    <scope>NUCLEOTIDE SEQUENCE</scope>
    <source>
        <strain evidence="2">Expedition CK06-06</strain>
    </source>
</reference>
<evidence type="ECO:0008006" key="3">
    <source>
        <dbReference type="Google" id="ProtNLM"/>
    </source>
</evidence>
<dbReference type="GO" id="GO:0003824">
    <property type="term" value="F:catalytic activity"/>
    <property type="evidence" value="ECO:0007669"/>
    <property type="project" value="InterPro"/>
</dbReference>
<feature type="non-terminal residue" evidence="2">
    <location>
        <position position="199"/>
    </location>
</feature>
<dbReference type="InterPro" id="IPR003673">
    <property type="entry name" value="CoA-Trfase_fam_III"/>
</dbReference>
<feature type="transmembrane region" description="Helical" evidence="1">
    <location>
        <begin position="167"/>
        <end position="184"/>
    </location>
</feature>
<evidence type="ECO:0000313" key="2">
    <source>
        <dbReference type="EMBL" id="GAI41887.1"/>
    </source>
</evidence>
<dbReference type="EMBL" id="BARV01029164">
    <property type="protein sequence ID" value="GAI41887.1"/>
    <property type="molecule type" value="Genomic_DNA"/>
</dbReference>
<dbReference type="InterPro" id="IPR050509">
    <property type="entry name" value="CoA-transferase_III"/>
</dbReference>
<keyword evidence="1" id="KW-0472">Membrane</keyword>
<organism evidence="2">
    <name type="scientific">marine sediment metagenome</name>
    <dbReference type="NCBI Taxonomy" id="412755"/>
    <lineage>
        <taxon>unclassified sequences</taxon>
        <taxon>metagenomes</taxon>
        <taxon>ecological metagenomes</taxon>
    </lineage>
</organism>
<evidence type="ECO:0000256" key="1">
    <source>
        <dbReference type="SAM" id="Phobius"/>
    </source>
</evidence>
<protein>
    <recommendedName>
        <fullName evidence="3">CoA transferase</fullName>
    </recommendedName>
</protein>
<gene>
    <name evidence="2" type="ORF">S06H3_46560</name>
</gene>
<name>X1NCW9_9ZZZZ</name>
<accession>X1NCW9</accession>
<keyword evidence="1" id="KW-0812">Transmembrane</keyword>
<sequence>MIGVAVNRQQDRGSALSGYRVLDLTDEKGMLCSRYLADMGAEVIRIEKPGGGSARSLFLWETNLGKLDITLNVEVEPGQEIFKRLVETADVLVESQPPGYLEALGLGYPQLGQTNPRLVMASITDFGQRGPYRDYKSCDIVASALGGQMYVCGEPQSPPLKPFGNQSYYLASIFAAIGVLLALWRRRISGRGQHIDISL</sequence>
<dbReference type="PANTHER" id="PTHR48228:SF5">
    <property type="entry name" value="ALPHA-METHYLACYL-COA RACEMASE"/>
    <property type="match status" value="1"/>
</dbReference>
<dbReference type="SUPFAM" id="SSF89796">
    <property type="entry name" value="CoA-transferase family III (CaiB/BaiF)"/>
    <property type="match status" value="1"/>
</dbReference>
<dbReference type="Gene3D" id="3.40.50.10540">
    <property type="entry name" value="Crotonobetainyl-coa:carnitine coa-transferase, domain 1"/>
    <property type="match status" value="1"/>
</dbReference>
<dbReference type="PANTHER" id="PTHR48228">
    <property type="entry name" value="SUCCINYL-COA--D-CITRAMALATE COA-TRANSFERASE"/>
    <property type="match status" value="1"/>
</dbReference>
<keyword evidence="1" id="KW-1133">Transmembrane helix</keyword>
<dbReference type="Pfam" id="PF02515">
    <property type="entry name" value="CoA_transf_3"/>
    <property type="match status" value="1"/>
</dbReference>
<dbReference type="InterPro" id="IPR023606">
    <property type="entry name" value="CoA-Trfase_III_dom_1_sf"/>
</dbReference>
<dbReference type="AlphaFoldDB" id="X1NCW9"/>
<proteinExistence type="predicted"/>
<comment type="caution">
    <text evidence="2">The sequence shown here is derived from an EMBL/GenBank/DDBJ whole genome shotgun (WGS) entry which is preliminary data.</text>
</comment>